<keyword evidence="1" id="KW-0175">Coiled coil</keyword>
<reference evidence="2 3" key="1">
    <citation type="journal article" date="2015" name="BMC Microbiol.">
        <title>Lactobacillus ruminis strains cluster according to their mammalian gut source.</title>
        <authorList>
            <person name="O' Donnell M.M."/>
            <person name="Harris H.M."/>
            <person name="Lynch D.B."/>
            <person name="Ross R.P."/>
            <person name="O'Toole P.W."/>
        </authorList>
    </citation>
    <scope>NUCLEOTIDE SEQUENCE [LARGE SCALE GENOMIC DNA]</scope>
    <source>
        <strain evidence="2 3">DPC 6832</strain>
    </source>
</reference>
<feature type="coiled-coil region" evidence="1">
    <location>
        <begin position="65"/>
        <end position="102"/>
    </location>
</feature>
<comment type="caution">
    <text evidence="2">The sequence shown here is derived from an EMBL/GenBank/DDBJ whole genome shotgun (WGS) entry which is preliminary data.</text>
</comment>
<evidence type="ECO:0000313" key="2">
    <source>
        <dbReference type="EMBL" id="KIC04209.1"/>
    </source>
</evidence>
<dbReference type="AlphaFoldDB" id="A0A837DTE0"/>
<dbReference type="EMBL" id="AWYA01000123">
    <property type="protein sequence ID" value="KIC04209.1"/>
    <property type="molecule type" value="Genomic_DNA"/>
</dbReference>
<protein>
    <submittedName>
        <fullName evidence="2">Uncharacterized protein</fullName>
    </submittedName>
</protein>
<organism evidence="2 3">
    <name type="scientific">Ligilactobacillus ruminis DPC 6832</name>
    <dbReference type="NCBI Taxonomy" id="1402208"/>
    <lineage>
        <taxon>Bacteria</taxon>
        <taxon>Bacillati</taxon>
        <taxon>Bacillota</taxon>
        <taxon>Bacilli</taxon>
        <taxon>Lactobacillales</taxon>
        <taxon>Lactobacillaceae</taxon>
        <taxon>Ligilactobacillus</taxon>
    </lineage>
</organism>
<dbReference type="Proteomes" id="UP000031011">
    <property type="component" value="Unassembled WGS sequence"/>
</dbReference>
<evidence type="ECO:0000313" key="3">
    <source>
        <dbReference type="Proteomes" id="UP000031011"/>
    </source>
</evidence>
<proteinExistence type="predicted"/>
<gene>
    <name evidence="2" type="ORF">LRN_0647</name>
</gene>
<evidence type="ECO:0000256" key="1">
    <source>
        <dbReference type="SAM" id="Coils"/>
    </source>
</evidence>
<name>A0A837DTE0_9LACO</name>
<sequence>MRIYKHIKELQLPHPKKEDEKNGNQDFVRTLHSANQVGRANMERVINRYISHNKMLIKQKQKIVRTTMQREKKNLVRKIKTLDELKGRQKQKRKQLENMGQAIKAKSGILNYLKSHNIYFEEYREDDIPHITMAFRKCKRSPGQITEGCVYFYEDCMEVRVYYSELGTRICNESKNLQELYRLMNYLNALIWPCVTDGMDGTLYRPEHLVNPRFLVTEDGMKDITTIMAIPYSHFTMDALQIEDYITAALPNLLDSLSAPIFLLLAGRINVEDAIYMIETEIHGKGGRE</sequence>
<accession>A0A837DTE0</accession>